<dbReference type="Gene3D" id="2.60.40.150">
    <property type="entry name" value="C2 domain"/>
    <property type="match status" value="1"/>
</dbReference>
<dbReference type="CDD" id="cd00030">
    <property type="entry name" value="C2"/>
    <property type="match status" value="1"/>
</dbReference>
<protein>
    <recommendedName>
        <fullName evidence="2">C2 domain-containing protein</fullName>
    </recommendedName>
</protein>
<evidence type="ECO:0000313" key="3">
    <source>
        <dbReference type="EMBL" id="KZN04634.1"/>
    </source>
</evidence>
<feature type="transmembrane region" description="Helical" evidence="1">
    <location>
        <begin position="140"/>
        <end position="166"/>
    </location>
</feature>
<keyword evidence="1" id="KW-0812">Transmembrane</keyword>
<feature type="domain" description="C2" evidence="2">
    <location>
        <begin position="1"/>
        <end position="112"/>
    </location>
</feature>
<reference evidence="3" key="1">
    <citation type="journal article" date="2016" name="Nat. Genet.">
        <title>A high-quality carrot genome assembly provides new insights into carotenoid accumulation and asterid genome evolution.</title>
        <authorList>
            <person name="Iorizzo M."/>
            <person name="Ellison S."/>
            <person name="Senalik D."/>
            <person name="Zeng P."/>
            <person name="Satapoomin P."/>
            <person name="Huang J."/>
            <person name="Bowman M."/>
            <person name="Iovene M."/>
            <person name="Sanseverino W."/>
            <person name="Cavagnaro P."/>
            <person name="Yildiz M."/>
            <person name="Macko-Podgorni A."/>
            <person name="Moranska E."/>
            <person name="Grzebelus E."/>
            <person name="Grzebelus D."/>
            <person name="Ashrafi H."/>
            <person name="Zheng Z."/>
            <person name="Cheng S."/>
            <person name="Spooner D."/>
            <person name="Van Deynze A."/>
            <person name="Simon P."/>
        </authorList>
    </citation>
    <scope>NUCLEOTIDE SEQUENCE [LARGE SCALE GENOMIC DNA]</scope>
    <source>
        <tissue evidence="3">Leaf</tissue>
    </source>
</reference>
<evidence type="ECO:0000259" key="2">
    <source>
        <dbReference type="PROSITE" id="PS50004"/>
    </source>
</evidence>
<dbReference type="InterPro" id="IPR044655">
    <property type="entry name" value="BAGP1-like"/>
</dbReference>
<organism evidence="3">
    <name type="scientific">Daucus carota subsp. sativus</name>
    <name type="common">Carrot</name>
    <dbReference type="NCBI Taxonomy" id="79200"/>
    <lineage>
        <taxon>Eukaryota</taxon>
        <taxon>Viridiplantae</taxon>
        <taxon>Streptophyta</taxon>
        <taxon>Embryophyta</taxon>
        <taxon>Tracheophyta</taxon>
        <taxon>Spermatophyta</taxon>
        <taxon>Magnoliopsida</taxon>
        <taxon>eudicotyledons</taxon>
        <taxon>Gunneridae</taxon>
        <taxon>Pentapetalae</taxon>
        <taxon>asterids</taxon>
        <taxon>campanulids</taxon>
        <taxon>Apiales</taxon>
        <taxon>Apiaceae</taxon>
        <taxon>Apioideae</taxon>
        <taxon>Scandiceae</taxon>
        <taxon>Daucinae</taxon>
        <taxon>Daucus</taxon>
        <taxon>Daucus sect. Daucus</taxon>
    </lineage>
</organism>
<evidence type="ECO:0000256" key="1">
    <source>
        <dbReference type="SAM" id="Phobius"/>
    </source>
</evidence>
<dbReference type="PROSITE" id="PS50004">
    <property type="entry name" value="C2"/>
    <property type="match status" value="1"/>
</dbReference>
<comment type="caution">
    <text evidence="3">The sequence shown here is derived from an EMBL/GenBank/DDBJ whole genome shotgun (WGS) entry which is preliminary data.</text>
</comment>
<dbReference type="AlphaFoldDB" id="A0A166D1T9"/>
<keyword evidence="1" id="KW-0472">Membrane</keyword>
<dbReference type="PRINTS" id="PR00360">
    <property type="entry name" value="C2DOMAIN"/>
</dbReference>
<dbReference type="SMART" id="SM00239">
    <property type="entry name" value="C2"/>
    <property type="match status" value="1"/>
</dbReference>
<accession>A0A166D1T9</accession>
<dbReference type="PANTHER" id="PTHR47038">
    <property type="entry name" value="BAG-ASSOCIATED GRAM PROTEIN 1"/>
    <property type="match status" value="1"/>
</dbReference>
<gene>
    <name evidence="3" type="ORF">DCAR_005471</name>
</gene>
<dbReference type="Gramene" id="KZN04634">
    <property type="protein sequence ID" value="KZN04634"/>
    <property type="gene ID" value="DCAR_005471"/>
</dbReference>
<keyword evidence="1" id="KW-1133">Transmembrane helix</keyword>
<dbReference type="PANTHER" id="PTHR47038:SF1">
    <property type="entry name" value="BAG-ASSOCIATED GRAM PROTEIN 1"/>
    <property type="match status" value="1"/>
</dbReference>
<proteinExistence type="predicted"/>
<dbReference type="InterPro" id="IPR035892">
    <property type="entry name" value="C2_domain_sf"/>
</dbReference>
<dbReference type="STRING" id="79200.A0A166D1T9"/>
<dbReference type="EMBL" id="LNRQ01000002">
    <property type="protein sequence ID" value="KZN04634.1"/>
    <property type="molecule type" value="Genomic_DNA"/>
</dbReference>
<sequence>MVQLKGESHANSAYIVKVELLAAKNLIGANLNGTSDPYAIITCGAEKRFSSMVPGSRNPMWGEEFDFPVDDLPVEINVTIYDWDIIWRSAVLGSVTVPVTSEVQTGAVWHTLDSSSGQVCLHIRTIDLPMSSPRLRRFHFWFILILYSSDFNLLFTTVVFTAYALILACLGDIDMYHTDIISDHVKSKRKLEFVCGLHITVQQAAEFGHATMFKFGFSV</sequence>
<dbReference type="SUPFAM" id="SSF49562">
    <property type="entry name" value="C2 domain (Calcium/lipid-binding domain, CaLB)"/>
    <property type="match status" value="1"/>
</dbReference>
<dbReference type="Pfam" id="PF00168">
    <property type="entry name" value="C2"/>
    <property type="match status" value="1"/>
</dbReference>
<dbReference type="InterPro" id="IPR000008">
    <property type="entry name" value="C2_dom"/>
</dbReference>
<name>A0A166D1T9_DAUCS</name>